<dbReference type="OrthoDB" id="10296310at2759"/>
<organism evidence="2 3">
    <name type="scientific">Bursaphelenchus okinawaensis</name>
    <dbReference type="NCBI Taxonomy" id="465554"/>
    <lineage>
        <taxon>Eukaryota</taxon>
        <taxon>Metazoa</taxon>
        <taxon>Ecdysozoa</taxon>
        <taxon>Nematoda</taxon>
        <taxon>Chromadorea</taxon>
        <taxon>Rhabditida</taxon>
        <taxon>Tylenchina</taxon>
        <taxon>Tylenchomorpha</taxon>
        <taxon>Aphelenchoidea</taxon>
        <taxon>Aphelenchoididae</taxon>
        <taxon>Bursaphelenchus</taxon>
    </lineage>
</organism>
<dbReference type="Pfam" id="PF01674">
    <property type="entry name" value="Lipase_2"/>
    <property type="match status" value="1"/>
</dbReference>
<sequence length="330" mass="37307">MQISNVILTCVLFQNLHFCESLFSPLFREFLREKFGGAWEKRLTREDIAKLRRDPSFGGGHHTAGHSVQKTPIIFAPCWQCTTDFFNPIVKYLRENNYTDSEMYGTTVGEIKNGRLQQIGYKCEFVENFRQLIKAVMAFTDSNTVHILAFSYGGALTRKAILGGRCVDKDVDLGPPLTEHIDVYLSVAGVQQGALFCENVNENQLTACNMLNGMKCDSRFLEDINNAKHYEGKRPVIIETTADEMVGIRVCGRFASQFAGAEIIRVNKLSHIDVLMGTMDVQLGIFEHVQFDYGGWLSLTADNFTFYMVIMSEAAILICGCLYYTQMRRS</sequence>
<dbReference type="GO" id="GO:0016298">
    <property type="term" value="F:lipase activity"/>
    <property type="evidence" value="ECO:0007669"/>
    <property type="project" value="TreeGrafter"/>
</dbReference>
<keyword evidence="1" id="KW-1133">Transmembrane helix</keyword>
<feature type="transmembrane region" description="Helical" evidence="1">
    <location>
        <begin position="304"/>
        <end position="325"/>
    </location>
</feature>
<dbReference type="AlphaFoldDB" id="A0A811JWA8"/>
<evidence type="ECO:0000313" key="3">
    <source>
        <dbReference type="Proteomes" id="UP000614601"/>
    </source>
</evidence>
<dbReference type="PANTHER" id="PTHR32015:SF3">
    <property type="entry name" value="TRIACYLGLYCEROL LIPASE"/>
    <property type="match status" value="1"/>
</dbReference>
<dbReference type="SUPFAM" id="SSF53474">
    <property type="entry name" value="alpha/beta-Hydrolases"/>
    <property type="match status" value="1"/>
</dbReference>
<accession>A0A811JWA8</accession>
<dbReference type="GO" id="GO:0016042">
    <property type="term" value="P:lipid catabolic process"/>
    <property type="evidence" value="ECO:0007669"/>
    <property type="project" value="InterPro"/>
</dbReference>
<evidence type="ECO:0000256" key="1">
    <source>
        <dbReference type="SAM" id="Phobius"/>
    </source>
</evidence>
<dbReference type="InterPro" id="IPR029058">
    <property type="entry name" value="AB_hydrolase_fold"/>
</dbReference>
<dbReference type="InterPro" id="IPR002918">
    <property type="entry name" value="Lipase_EstA/Esterase_EstB"/>
</dbReference>
<dbReference type="EMBL" id="CAJFDH010000001">
    <property type="protein sequence ID" value="CAD5207540.1"/>
    <property type="molecule type" value="Genomic_DNA"/>
</dbReference>
<dbReference type="Proteomes" id="UP000783686">
    <property type="component" value="Unassembled WGS sequence"/>
</dbReference>
<dbReference type="Gene3D" id="3.40.50.1820">
    <property type="entry name" value="alpha/beta hydrolase"/>
    <property type="match status" value="1"/>
</dbReference>
<proteinExistence type="predicted"/>
<gene>
    <name evidence="2" type="ORF">BOKJ2_LOCUS2224</name>
</gene>
<reference evidence="2" key="1">
    <citation type="submission" date="2020-09" db="EMBL/GenBank/DDBJ databases">
        <authorList>
            <person name="Kikuchi T."/>
        </authorList>
    </citation>
    <scope>NUCLEOTIDE SEQUENCE</scope>
    <source>
        <strain evidence="2">SH1</strain>
    </source>
</reference>
<dbReference type="Proteomes" id="UP000614601">
    <property type="component" value="Unassembled WGS sequence"/>
</dbReference>
<keyword evidence="3" id="KW-1185">Reference proteome</keyword>
<evidence type="ECO:0008006" key="4">
    <source>
        <dbReference type="Google" id="ProtNLM"/>
    </source>
</evidence>
<dbReference type="EMBL" id="CAJFCW020000001">
    <property type="protein sequence ID" value="CAG9086045.1"/>
    <property type="molecule type" value="Genomic_DNA"/>
</dbReference>
<comment type="caution">
    <text evidence="2">The sequence shown here is derived from an EMBL/GenBank/DDBJ whole genome shotgun (WGS) entry which is preliminary data.</text>
</comment>
<protein>
    <recommendedName>
        <fullName evidence="4">Lipase domain-containing protein</fullName>
    </recommendedName>
</protein>
<keyword evidence="1" id="KW-0812">Transmembrane</keyword>
<evidence type="ECO:0000313" key="2">
    <source>
        <dbReference type="EMBL" id="CAD5207540.1"/>
    </source>
</evidence>
<keyword evidence="1" id="KW-0472">Membrane</keyword>
<dbReference type="PANTHER" id="PTHR32015">
    <property type="entry name" value="FASTING INDUCED LIPASE"/>
    <property type="match status" value="1"/>
</dbReference>
<name>A0A811JWA8_9BILA</name>